<accession>A0A1Y0IW26</accession>
<evidence type="ECO:0000256" key="1">
    <source>
        <dbReference type="ARBA" id="ARBA00004651"/>
    </source>
</evidence>
<feature type="transmembrane region" description="Helical" evidence="7">
    <location>
        <begin position="43"/>
        <end position="65"/>
    </location>
</feature>
<feature type="transmembrane region" description="Helical" evidence="7">
    <location>
        <begin position="313"/>
        <end position="332"/>
    </location>
</feature>
<dbReference type="Proteomes" id="UP000195437">
    <property type="component" value="Chromosome"/>
</dbReference>
<name>A0A1Y0IW26_9BACL</name>
<evidence type="ECO:0008006" key="10">
    <source>
        <dbReference type="Google" id="ProtNLM"/>
    </source>
</evidence>
<sequence length="408" mass="44926">MLAFLRGNPKFLRFWMATWCSEFGDWIRNMTLMYMVMDISNNSAVAVSINQFFEFAPIFFLGFFVGVLADRWNRKRTLVGSIGFRAVVMVLLMVAAYQESMILVYAVAALSAIGTVFFRAPQSAFMMQFVPLDDRRQAANLRQMSTSWMFVIGPSLGTFLYFELGSVNALILTCALFVLAAILLGTIASQEEEQKNQAPGGFKGVMQDMGAGFRYSWTNKIVRPILFTNVFLGLGTGIINVLSIFIITDFLGMDKSSFSILVTVQGVSMVVCSLLVAKSKMPTERMLPFGMLIMGVGMAMTVVYESFYVTGVGVALTSLGNVMFNIGMATLLQTKVDYQFQGRLNTTVMSIHNGFMMLSMLAAGWLYETFTIVPVVLGGGSSMILAGILSLIMYAKAVDPQKENSVGL</sequence>
<dbReference type="InterPro" id="IPR010290">
    <property type="entry name" value="TM_effector"/>
</dbReference>
<evidence type="ECO:0000313" key="8">
    <source>
        <dbReference type="EMBL" id="ARU63544.1"/>
    </source>
</evidence>
<dbReference type="EMBL" id="CP021434">
    <property type="protein sequence ID" value="ARU63544.1"/>
    <property type="molecule type" value="Genomic_DNA"/>
</dbReference>
<dbReference type="PANTHER" id="PTHR43266:SF8">
    <property type="entry name" value="MACROLIDE-EFFLUX PROTEIN"/>
    <property type="match status" value="1"/>
</dbReference>
<feature type="transmembrane region" description="Helical" evidence="7">
    <location>
        <begin position="224"/>
        <end position="246"/>
    </location>
</feature>
<keyword evidence="5 7" id="KW-1133">Transmembrane helix</keyword>
<keyword evidence="9" id="KW-1185">Reference proteome</keyword>
<feature type="transmembrane region" description="Helical" evidence="7">
    <location>
        <begin position="344"/>
        <end position="366"/>
    </location>
</feature>
<keyword evidence="4 7" id="KW-0812">Transmembrane</keyword>
<comment type="subcellular location">
    <subcellularLocation>
        <location evidence="1">Cell membrane</location>
        <topology evidence="1">Multi-pass membrane protein</topology>
    </subcellularLocation>
</comment>
<dbReference type="AlphaFoldDB" id="A0A1Y0IW26"/>
<evidence type="ECO:0000256" key="6">
    <source>
        <dbReference type="ARBA" id="ARBA00023136"/>
    </source>
</evidence>
<feature type="transmembrane region" description="Helical" evidence="7">
    <location>
        <begin position="289"/>
        <end position="307"/>
    </location>
</feature>
<feature type="transmembrane region" description="Helical" evidence="7">
    <location>
        <begin position="141"/>
        <end position="162"/>
    </location>
</feature>
<dbReference type="SUPFAM" id="SSF103473">
    <property type="entry name" value="MFS general substrate transporter"/>
    <property type="match status" value="1"/>
</dbReference>
<keyword evidence="6 7" id="KW-0472">Membrane</keyword>
<reference evidence="9" key="1">
    <citation type="submission" date="2017-05" db="EMBL/GenBank/DDBJ databases">
        <authorList>
            <person name="Sung H."/>
        </authorList>
    </citation>
    <scope>NUCLEOTIDE SEQUENCE [LARGE SCALE GENOMIC DNA]</scope>
    <source>
        <strain evidence="9">AR23208</strain>
    </source>
</reference>
<feature type="transmembrane region" description="Helical" evidence="7">
    <location>
        <begin position="102"/>
        <end position="120"/>
    </location>
</feature>
<dbReference type="CDD" id="cd06173">
    <property type="entry name" value="MFS_MefA_like"/>
    <property type="match status" value="1"/>
</dbReference>
<evidence type="ECO:0000256" key="2">
    <source>
        <dbReference type="ARBA" id="ARBA00022448"/>
    </source>
</evidence>
<dbReference type="GO" id="GO:0005886">
    <property type="term" value="C:plasma membrane"/>
    <property type="evidence" value="ECO:0007669"/>
    <property type="project" value="UniProtKB-SubCell"/>
</dbReference>
<evidence type="ECO:0000256" key="5">
    <source>
        <dbReference type="ARBA" id="ARBA00022989"/>
    </source>
</evidence>
<protein>
    <recommendedName>
        <fullName evidence="10">Major facilitator superfamily (MFS) profile domain-containing protein</fullName>
    </recommendedName>
</protein>
<dbReference type="RefSeq" id="WP_087458880.1">
    <property type="nucleotide sequence ID" value="NZ_CP021434.1"/>
</dbReference>
<proteinExistence type="predicted"/>
<evidence type="ECO:0000256" key="4">
    <source>
        <dbReference type="ARBA" id="ARBA00022692"/>
    </source>
</evidence>
<feature type="transmembrane region" description="Helical" evidence="7">
    <location>
        <begin position="372"/>
        <end position="395"/>
    </location>
</feature>
<evidence type="ECO:0000256" key="3">
    <source>
        <dbReference type="ARBA" id="ARBA00022475"/>
    </source>
</evidence>
<feature type="transmembrane region" description="Helical" evidence="7">
    <location>
        <begin position="77"/>
        <end position="96"/>
    </location>
</feature>
<keyword evidence="2" id="KW-0813">Transport</keyword>
<feature type="transmembrane region" description="Helical" evidence="7">
    <location>
        <begin position="168"/>
        <end position="188"/>
    </location>
</feature>
<dbReference type="InterPro" id="IPR036259">
    <property type="entry name" value="MFS_trans_sf"/>
</dbReference>
<dbReference type="OrthoDB" id="9775268at2"/>
<feature type="transmembrane region" description="Helical" evidence="7">
    <location>
        <begin position="258"/>
        <end position="277"/>
    </location>
</feature>
<keyword evidence="3" id="KW-1003">Cell membrane</keyword>
<dbReference type="KEGG" id="tum:CBW65_22940"/>
<organism evidence="8 9">
    <name type="scientific">Tumebacillus avium</name>
    <dbReference type="NCBI Taxonomy" id="1903704"/>
    <lineage>
        <taxon>Bacteria</taxon>
        <taxon>Bacillati</taxon>
        <taxon>Bacillota</taxon>
        <taxon>Bacilli</taxon>
        <taxon>Bacillales</taxon>
        <taxon>Alicyclobacillaceae</taxon>
        <taxon>Tumebacillus</taxon>
    </lineage>
</organism>
<evidence type="ECO:0000256" key="7">
    <source>
        <dbReference type="SAM" id="Phobius"/>
    </source>
</evidence>
<gene>
    <name evidence="8" type="ORF">CBW65_22940</name>
</gene>
<dbReference type="PANTHER" id="PTHR43266">
    <property type="entry name" value="MACROLIDE-EFFLUX PROTEIN"/>
    <property type="match status" value="1"/>
</dbReference>
<evidence type="ECO:0000313" key="9">
    <source>
        <dbReference type="Proteomes" id="UP000195437"/>
    </source>
</evidence>
<dbReference type="Pfam" id="PF05977">
    <property type="entry name" value="MFS_3"/>
    <property type="match status" value="1"/>
</dbReference>
<dbReference type="Gene3D" id="1.20.1250.20">
    <property type="entry name" value="MFS general substrate transporter like domains"/>
    <property type="match status" value="1"/>
</dbReference>